<evidence type="ECO:0000256" key="1">
    <source>
        <dbReference type="ARBA" id="ARBA00022448"/>
    </source>
</evidence>
<keyword evidence="1" id="KW-0813">Transport</keyword>
<evidence type="ECO:0000256" key="3">
    <source>
        <dbReference type="ARBA" id="ARBA00022485"/>
    </source>
</evidence>
<keyword evidence="8" id="KW-0249">Electron transport</keyword>
<dbReference type="OrthoDB" id="9789936at2"/>
<dbReference type="PANTHER" id="PTHR42859:SF3">
    <property type="entry name" value="ION-TRANSLOCATING OXIDOREDUCTASE COMPLEX SUBUNIT B"/>
    <property type="match status" value="1"/>
</dbReference>
<feature type="domain" description="4Fe-4S" evidence="13">
    <location>
        <begin position="2"/>
        <end position="61"/>
    </location>
</feature>
<dbReference type="NCBIfam" id="NF005415">
    <property type="entry name" value="PRK06991.1"/>
    <property type="match status" value="1"/>
</dbReference>
<keyword evidence="7" id="KW-1278">Translocase</keyword>
<keyword evidence="9" id="KW-0408">Iron</keyword>
<keyword evidence="11" id="KW-0472">Membrane</keyword>
<keyword evidence="3" id="KW-0004">4Fe-4S</keyword>
<evidence type="ECO:0000256" key="9">
    <source>
        <dbReference type="ARBA" id="ARBA00023004"/>
    </source>
</evidence>
<gene>
    <name evidence="14" type="ORF">CEY11_24085</name>
</gene>
<feature type="domain" description="4Fe-4S ferredoxin-type" evidence="12">
    <location>
        <begin position="77"/>
        <end position="106"/>
    </location>
</feature>
<evidence type="ECO:0000256" key="2">
    <source>
        <dbReference type="ARBA" id="ARBA00022475"/>
    </source>
</evidence>
<evidence type="ECO:0000256" key="6">
    <source>
        <dbReference type="ARBA" id="ARBA00022737"/>
    </source>
</evidence>
<sequence length="211" mass="22432">MHPSSLVERIDAILPQTQCTKCGYEGCRPYAEALARGGADINRCPPGGTAGIQALATLLGRPARPLDPECGEHRPLRVAVIDEAHCIGCTLCIQACPVDAIVGAAKLMHTVLADACTGCDLCVPPCPVDCIAMVPAGHDWTAEHADRAHQHYEKRQARLAAQHHENSTLAARTLANKAVVASAAHNDAEAKRQIIADALARARARRQARHA</sequence>
<keyword evidence="10" id="KW-0411">Iron-sulfur</keyword>
<dbReference type="InterPro" id="IPR010207">
    <property type="entry name" value="Elect_transpt_cplx_RnfB/RsxB"/>
</dbReference>
<name>A0A225LW99_9BURK</name>
<dbReference type="Pfam" id="PF04060">
    <property type="entry name" value="FeS"/>
    <property type="match status" value="1"/>
</dbReference>
<dbReference type="InterPro" id="IPR007202">
    <property type="entry name" value="4Fe-4S_dom"/>
</dbReference>
<dbReference type="InterPro" id="IPR017896">
    <property type="entry name" value="4Fe4S_Fe-S-bd"/>
</dbReference>
<dbReference type="InterPro" id="IPR050294">
    <property type="entry name" value="RnfB_subfamily"/>
</dbReference>
<dbReference type="PROSITE" id="PS00198">
    <property type="entry name" value="4FE4S_FER_1"/>
    <property type="match status" value="2"/>
</dbReference>
<dbReference type="NCBIfam" id="TIGR01944">
    <property type="entry name" value="rnfB"/>
    <property type="match status" value="1"/>
</dbReference>
<feature type="domain" description="4Fe-4S ferredoxin-type" evidence="12">
    <location>
        <begin position="107"/>
        <end position="136"/>
    </location>
</feature>
<dbReference type="SUPFAM" id="SSF54862">
    <property type="entry name" value="4Fe-4S ferredoxins"/>
    <property type="match status" value="1"/>
</dbReference>
<dbReference type="Gene3D" id="1.10.15.40">
    <property type="entry name" value="Electron transport complex subunit B, putative Fe-S cluster"/>
    <property type="match status" value="1"/>
</dbReference>
<evidence type="ECO:0000256" key="7">
    <source>
        <dbReference type="ARBA" id="ARBA00022967"/>
    </source>
</evidence>
<dbReference type="PROSITE" id="PS51379">
    <property type="entry name" value="4FE4S_FER_2"/>
    <property type="match status" value="2"/>
</dbReference>
<dbReference type="AlphaFoldDB" id="A0A225LW99"/>
<keyword evidence="15" id="KW-1185">Reference proteome</keyword>
<evidence type="ECO:0000256" key="8">
    <source>
        <dbReference type="ARBA" id="ARBA00022982"/>
    </source>
</evidence>
<comment type="caution">
    <text evidence="14">The sequence shown here is derived from an EMBL/GenBank/DDBJ whole genome shotgun (WGS) entry which is preliminary data.</text>
</comment>
<accession>A0A225LW99</accession>
<evidence type="ECO:0000259" key="13">
    <source>
        <dbReference type="PROSITE" id="PS51656"/>
    </source>
</evidence>
<dbReference type="EMBL" id="NJIH01000020">
    <property type="protein sequence ID" value="OWT53607.1"/>
    <property type="molecule type" value="Genomic_DNA"/>
</dbReference>
<dbReference type="GO" id="GO:0051539">
    <property type="term" value="F:4 iron, 4 sulfur cluster binding"/>
    <property type="evidence" value="ECO:0007669"/>
    <property type="project" value="UniProtKB-KW"/>
</dbReference>
<dbReference type="RefSeq" id="WP_088606041.1">
    <property type="nucleotide sequence ID" value="NZ_NJIH01000020.1"/>
</dbReference>
<dbReference type="GO" id="GO:0046872">
    <property type="term" value="F:metal ion binding"/>
    <property type="evidence" value="ECO:0007669"/>
    <property type="project" value="UniProtKB-KW"/>
</dbReference>
<keyword evidence="2" id="KW-1003">Cell membrane</keyword>
<evidence type="ECO:0000256" key="4">
    <source>
        <dbReference type="ARBA" id="ARBA00022519"/>
    </source>
</evidence>
<dbReference type="PANTHER" id="PTHR42859">
    <property type="entry name" value="OXIDOREDUCTASE"/>
    <property type="match status" value="1"/>
</dbReference>
<protein>
    <submittedName>
        <fullName evidence="14">Electron transport complex subunit RsxB</fullName>
    </submittedName>
</protein>
<dbReference type="NCBIfam" id="NF003475">
    <property type="entry name" value="PRK05113.1"/>
    <property type="match status" value="1"/>
</dbReference>
<evidence type="ECO:0000259" key="12">
    <source>
        <dbReference type="PROSITE" id="PS51379"/>
    </source>
</evidence>
<dbReference type="PROSITE" id="PS51656">
    <property type="entry name" value="4FE4S"/>
    <property type="match status" value="1"/>
</dbReference>
<evidence type="ECO:0000256" key="10">
    <source>
        <dbReference type="ARBA" id="ARBA00023014"/>
    </source>
</evidence>
<dbReference type="Proteomes" id="UP000214603">
    <property type="component" value="Unassembled WGS sequence"/>
</dbReference>
<reference evidence="15" key="1">
    <citation type="submission" date="2017-06" db="EMBL/GenBank/DDBJ databases">
        <title>Herbaspirillum phytohormonus sp. nov., isolated from the root nodule of Robinia pseudoacacia in lead-zinc mine.</title>
        <authorList>
            <person name="Fan M."/>
            <person name="Lin Y."/>
        </authorList>
    </citation>
    <scope>NUCLEOTIDE SEQUENCE [LARGE SCALE GENOMIC DNA]</scope>
    <source>
        <strain evidence="15">SC-089</strain>
    </source>
</reference>
<dbReference type="Gene3D" id="3.30.70.20">
    <property type="match status" value="1"/>
</dbReference>
<dbReference type="InterPro" id="IPR017900">
    <property type="entry name" value="4Fe4S_Fe_S_CS"/>
</dbReference>
<proteinExistence type="predicted"/>
<evidence type="ECO:0000313" key="15">
    <source>
        <dbReference type="Proteomes" id="UP000214603"/>
    </source>
</evidence>
<keyword evidence="5" id="KW-0479">Metal-binding</keyword>
<dbReference type="Pfam" id="PF14697">
    <property type="entry name" value="Fer4_21"/>
    <property type="match status" value="1"/>
</dbReference>
<organism evidence="14 15">
    <name type="scientific">Candidimonas nitroreducens</name>
    <dbReference type="NCBI Taxonomy" id="683354"/>
    <lineage>
        <taxon>Bacteria</taxon>
        <taxon>Pseudomonadati</taxon>
        <taxon>Pseudomonadota</taxon>
        <taxon>Betaproteobacteria</taxon>
        <taxon>Burkholderiales</taxon>
        <taxon>Alcaligenaceae</taxon>
        <taxon>Candidimonas</taxon>
    </lineage>
</organism>
<evidence type="ECO:0000256" key="5">
    <source>
        <dbReference type="ARBA" id="ARBA00022723"/>
    </source>
</evidence>
<keyword evidence="6" id="KW-0677">Repeat</keyword>
<evidence type="ECO:0000313" key="14">
    <source>
        <dbReference type="EMBL" id="OWT53607.1"/>
    </source>
</evidence>
<keyword evidence="4" id="KW-0997">Cell inner membrane</keyword>
<dbReference type="GO" id="GO:0009055">
    <property type="term" value="F:electron transfer activity"/>
    <property type="evidence" value="ECO:0007669"/>
    <property type="project" value="InterPro"/>
</dbReference>
<evidence type="ECO:0000256" key="11">
    <source>
        <dbReference type="ARBA" id="ARBA00023136"/>
    </source>
</evidence>